<gene>
    <name evidence="2" type="ORF">Ddye_015485</name>
</gene>
<organism evidence="2 3">
    <name type="scientific">Dipteronia dyeriana</name>
    <dbReference type="NCBI Taxonomy" id="168575"/>
    <lineage>
        <taxon>Eukaryota</taxon>
        <taxon>Viridiplantae</taxon>
        <taxon>Streptophyta</taxon>
        <taxon>Embryophyta</taxon>
        <taxon>Tracheophyta</taxon>
        <taxon>Spermatophyta</taxon>
        <taxon>Magnoliopsida</taxon>
        <taxon>eudicotyledons</taxon>
        <taxon>Gunneridae</taxon>
        <taxon>Pentapetalae</taxon>
        <taxon>rosids</taxon>
        <taxon>malvids</taxon>
        <taxon>Sapindales</taxon>
        <taxon>Sapindaceae</taxon>
        <taxon>Hippocastanoideae</taxon>
        <taxon>Acereae</taxon>
        <taxon>Dipteronia</taxon>
    </lineage>
</organism>
<dbReference type="AlphaFoldDB" id="A0AAD9U4Y0"/>
<accession>A0AAD9U4Y0</accession>
<evidence type="ECO:0000259" key="1">
    <source>
        <dbReference type="Pfam" id="PF13456"/>
    </source>
</evidence>
<dbReference type="Proteomes" id="UP001280121">
    <property type="component" value="Unassembled WGS sequence"/>
</dbReference>
<reference evidence="2" key="1">
    <citation type="journal article" date="2023" name="Plant J.">
        <title>Genome sequences and population genomics provide insights into the demographic history, inbreeding, and mutation load of two 'living fossil' tree species of Dipteronia.</title>
        <authorList>
            <person name="Feng Y."/>
            <person name="Comes H.P."/>
            <person name="Chen J."/>
            <person name="Zhu S."/>
            <person name="Lu R."/>
            <person name="Zhang X."/>
            <person name="Li P."/>
            <person name="Qiu J."/>
            <person name="Olsen K.M."/>
            <person name="Qiu Y."/>
        </authorList>
    </citation>
    <scope>NUCLEOTIDE SEQUENCE</scope>
    <source>
        <strain evidence="2">KIB01</strain>
    </source>
</reference>
<proteinExistence type="predicted"/>
<sequence>MDVSRFERDLSIVNDVIPSLGTTVEHTFLTIVPYENDIHDAVFVMDVASTLGPDGFFSRFYQRCWDVIDWIDVILYSTMLSVLLNEVPKGYFCCSRGVCYRNPLSQILFGIVEDFLSKLLTRMLDKWGKSSVYFRSSVSPSRIGSLQSLVGGPGQKDLGFLNDSLLQKFTWKFITSDDFAFSFLWERAILKGCFAIPLGQVFTFEVELLAASLAINFAWEYGWHYIWLERDSSYMIQLLSSHYEMVP</sequence>
<dbReference type="Pfam" id="PF13456">
    <property type="entry name" value="RVT_3"/>
    <property type="match status" value="1"/>
</dbReference>
<dbReference type="EMBL" id="JANJYI010000005">
    <property type="protein sequence ID" value="KAK2647996.1"/>
    <property type="molecule type" value="Genomic_DNA"/>
</dbReference>
<protein>
    <recommendedName>
        <fullName evidence="1">RNase H type-1 domain-containing protein</fullName>
    </recommendedName>
</protein>
<evidence type="ECO:0000313" key="3">
    <source>
        <dbReference type="Proteomes" id="UP001280121"/>
    </source>
</evidence>
<keyword evidence="3" id="KW-1185">Reference proteome</keyword>
<name>A0AAD9U4Y0_9ROSI</name>
<dbReference type="InterPro" id="IPR002156">
    <property type="entry name" value="RNaseH_domain"/>
</dbReference>
<comment type="caution">
    <text evidence="2">The sequence shown here is derived from an EMBL/GenBank/DDBJ whole genome shotgun (WGS) entry which is preliminary data.</text>
</comment>
<dbReference type="GO" id="GO:0003676">
    <property type="term" value="F:nucleic acid binding"/>
    <property type="evidence" value="ECO:0007669"/>
    <property type="project" value="InterPro"/>
</dbReference>
<evidence type="ECO:0000313" key="2">
    <source>
        <dbReference type="EMBL" id="KAK2647996.1"/>
    </source>
</evidence>
<dbReference type="GO" id="GO:0004523">
    <property type="term" value="F:RNA-DNA hybrid ribonuclease activity"/>
    <property type="evidence" value="ECO:0007669"/>
    <property type="project" value="InterPro"/>
</dbReference>
<feature type="domain" description="RNase H type-1" evidence="1">
    <location>
        <begin position="188"/>
        <end position="241"/>
    </location>
</feature>